<evidence type="ECO:0000256" key="3">
    <source>
        <dbReference type="ARBA" id="ARBA00022692"/>
    </source>
</evidence>
<protein>
    <submittedName>
        <fullName evidence="13">Transient receptor potential cation channel subfamily M member 6</fullName>
    </submittedName>
</protein>
<evidence type="ECO:0000256" key="1">
    <source>
        <dbReference type="ARBA" id="ARBA00004141"/>
    </source>
</evidence>
<feature type="transmembrane region" description="Helical" evidence="9">
    <location>
        <begin position="885"/>
        <end position="901"/>
    </location>
</feature>
<keyword evidence="7" id="KW-0407">Ion channel</keyword>
<name>A0A4E0RDV5_FASHE</name>
<keyword evidence="6 9" id="KW-0472">Membrane</keyword>
<dbReference type="PANTHER" id="PTHR13800">
    <property type="entry name" value="TRANSIENT RECEPTOR POTENTIAL CATION CHANNEL, SUBFAMILY M, MEMBER 6"/>
    <property type="match status" value="1"/>
</dbReference>
<keyword evidence="14" id="KW-1185">Reference proteome</keyword>
<dbReference type="GO" id="GO:0005886">
    <property type="term" value="C:plasma membrane"/>
    <property type="evidence" value="ECO:0007669"/>
    <property type="project" value="TreeGrafter"/>
</dbReference>
<keyword evidence="13" id="KW-0675">Receptor</keyword>
<feature type="transmembrane region" description="Helical" evidence="9">
    <location>
        <begin position="854"/>
        <end position="873"/>
    </location>
</feature>
<accession>A0A4E0RDV5</accession>
<keyword evidence="5" id="KW-0406">Ion transport</keyword>
<feature type="transmembrane region" description="Helical" evidence="9">
    <location>
        <begin position="1000"/>
        <end position="1021"/>
    </location>
</feature>
<feature type="transmembrane region" description="Helical" evidence="9">
    <location>
        <begin position="921"/>
        <end position="944"/>
    </location>
</feature>
<organism evidence="13 14">
    <name type="scientific">Fasciola hepatica</name>
    <name type="common">Liver fluke</name>
    <dbReference type="NCBI Taxonomy" id="6192"/>
    <lineage>
        <taxon>Eukaryota</taxon>
        <taxon>Metazoa</taxon>
        <taxon>Spiralia</taxon>
        <taxon>Lophotrochozoa</taxon>
        <taxon>Platyhelminthes</taxon>
        <taxon>Trematoda</taxon>
        <taxon>Digenea</taxon>
        <taxon>Plagiorchiida</taxon>
        <taxon>Echinostomata</taxon>
        <taxon>Echinostomatoidea</taxon>
        <taxon>Fasciolidae</taxon>
        <taxon>Fasciola</taxon>
    </lineage>
</organism>
<evidence type="ECO:0000256" key="8">
    <source>
        <dbReference type="SAM" id="MobiDB-lite"/>
    </source>
</evidence>
<sequence length="1328" mass="151953">MFCSSSDSCFCGEYEKGHAKYFTSNEPSINSKFENLPWSENTHLQYIKPTEAFGQIEFLTETATSQRPAEFVRISDRDELKDVMVLMEDYWHMMEPAKPSLCISVIGGAKNFVLEGRRKDVFNTGLIQAAQTTNAWIVTSGLNLGIVRVVGDALQEGQTWHFDRRRLSNKLRCLGISPWGYVLNRNELKCDNYDKPVLYRVSNVIETGRPVSLNENHTHYIFVDEGRRLRYGGSASATFRARLGKQMALPEQAGGWGIPVVLVVVEGGHDVFIDARDCIRERIPVVICCGTGRASDLMNLAFTYRMKQPKHDFKDFRPEERNVLLQALTPISRDEKESALEMIIEIIQDPKLITIFNMNQSDDLDLAILFALIKTNSQITTQLELAFTWDRSDIAEEKVFRQGVRVGPESLEPIMMKALLRDKPEFVRILLQNGIVMRQFLTVERLSLLYNKSIHRNAFERCLSQKGLRKSIKQKTSARKVAPQQQMDVQLGTRLTRVTTTPGDTLEVAPVYLSTVSRLVRKMIGRFLHKTYEQDTQELRRYKNNWNRFRNYTFDSPFHELFLWAVLHHRQRMAMFFWERADNSIALAMIACALYADMIKSLPNYDTETQLEYVTHMDEFERLAVQLLEECYTMDPEITLYLVEHEAPLWGGYNCLNLADKATRRKFISSVACQNSLFYAWSHGTQASPLSFTLTLFCPLLLLSDRFVEFNDDRGTEMSLDQVNDKDSSESWHHDSSPSNPNNRERNNEIDFVPRRINPTEGSKPPSLPLRRKLLVLYTAPRTKFFLNTIAYIAFLLFFSYTLLFKISSNEITVEEALTMTYFVSLLVDIIRQICVTPGAGSYKLRLWVKINSLVYLDIIGILLALVSIFLRIGLSGTFTAAKTLYSLTLIICYMRIFRLYGFHPALGPKLVMIQRMIAELFLFLLILAVILISYGVSMQALLFPNRTIFDWNTIRDVLYYPYFNLYGELNLDYSFAIKDNCTSDADGVTCPQYNFMVPLLLAIYLMLAGILLINLLIAIFSNVFQQVEDNSIELWKFNMYGLVVEYNRRPVIPVPFSIIQAVVEVFQFLIKKCNRSPGVKQGVKVISAKASDIQNTITIADGAPIGDDLFTEAENAAQENQNDEGAQLFQFVTKRGSRRFSFEPDSFGKTVNASGRSYSIHKDGTIIDEEDESTLVARQFESNCKRILLRKGKQAKDKSTEAGISQIKSRIDHLQEKLNHFSDLLENVVRESKSSSVVSSSNLKKESRDVAPKIEQAKEDRKELPRTELGLQDEPDQALLGPNMEFPRTLQPLSVHWKPIEVDEEEFEMGPSPRRIGKGSRFTLDNP</sequence>
<reference evidence="13" key="1">
    <citation type="submission" date="2019-03" db="EMBL/GenBank/DDBJ databases">
        <title>Improved annotation for the trematode Fasciola hepatica.</title>
        <authorList>
            <person name="Choi Y.-J."/>
            <person name="Martin J."/>
            <person name="Mitreva M."/>
        </authorList>
    </citation>
    <scope>NUCLEOTIDE SEQUENCE [LARGE SCALE GENOMIC DNA]</scope>
</reference>
<dbReference type="InterPro" id="IPR057366">
    <property type="entry name" value="TRPM-like"/>
</dbReference>
<evidence type="ECO:0000259" key="12">
    <source>
        <dbReference type="Pfam" id="PF25508"/>
    </source>
</evidence>
<feature type="compositionally biased region" description="Basic and acidic residues" evidence="8">
    <location>
        <begin position="743"/>
        <end position="754"/>
    </location>
</feature>
<feature type="transmembrane region" description="Helical" evidence="9">
    <location>
        <begin position="785"/>
        <end position="805"/>
    </location>
</feature>
<keyword evidence="3 9" id="KW-0812">Transmembrane</keyword>
<feature type="compositionally biased region" description="Basic and acidic residues" evidence="8">
    <location>
        <begin position="723"/>
        <end position="736"/>
    </location>
</feature>
<evidence type="ECO:0000259" key="11">
    <source>
        <dbReference type="Pfam" id="PF18139"/>
    </source>
</evidence>
<evidence type="ECO:0000313" key="14">
    <source>
        <dbReference type="Proteomes" id="UP000230066"/>
    </source>
</evidence>
<dbReference type="InterPro" id="IPR005821">
    <property type="entry name" value="Ion_trans_dom"/>
</dbReference>
<evidence type="ECO:0000256" key="5">
    <source>
        <dbReference type="ARBA" id="ARBA00023065"/>
    </source>
</evidence>
<evidence type="ECO:0000256" key="2">
    <source>
        <dbReference type="ARBA" id="ARBA00022448"/>
    </source>
</evidence>
<dbReference type="InterPro" id="IPR050927">
    <property type="entry name" value="TRPM"/>
</dbReference>
<comment type="caution">
    <text evidence="13">The sequence shown here is derived from an EMBL/GenBank/DDBJ whole genome shotgun (WGS) entry which is preliminary data.</text>
</comment>
<feature type="region of interest" description="Disordered" evidence="8">
    <location>
        <begin position="1236"/>
        <end position="1285"/>
    </location>
</feature>
<dbReference type="PANTHER" id="PTHR13800:SF1">
    <property type="entry name" value="TRANSIENT RECEPTOR POTENTIAL CATION CHANNEL TRPM"/>
    <property type="match status" value="1"/>
</dbReference>
<dbReference type="Proteomes" id="UP000230066">
    <property type="component" value="Unassembled WGS sequence"/>
</dbReference>
<evidence type="ECO:0000256" key="6">
    <source>
        <dbReference type="ARBA" id="ARBA00023136"/>
    </source>
</evidence>
<dbReference type="EMBL" id="JXXN02001405">
    <property type="protein sequence ID" value="THD24835.1"/>
    <property type="molecule type" value="Genomic_DNA"/>
</dbReference>
<evidence type="ECO:0000259" key="10">
    <source>
        <dbReference type="Pfam" id="PF00520"/>
    </source>
</evidence>
<dbReference type="InterPro" id="IPR041491">
    <property type="entry name" value="TRPM_SLOG"/>
</dbReference>
<feature type="domain" description="TRPM-like" evidence="12">
    <location>
        <begin position="399"/>
        <end position="669"/>
    </location>
</feature>
<feature type="domain" description="TRPM SLOG" evidence="11">
    <location>
        <begin position="69"/>
        <end position="344"/>
    </location>
</feature>
<evidence type="ECO:0000256" key="9">
    <source>
        <dbReference type="SAM" id="Phobius"/>
    </source>
</evidence>
<dbReference type="GO" id="GO:0005261">
    <property type="term" value="F:monoatomic cation channel activity"/>
    <property type="evidence" value="ECO:0007669"/>
    <property type="project" value="TreeGrafter"/>
</dbReference>
<dbReference type="Pfam" id="PF18139">
    <property type="entry name" value="LSDAT_euk"/>
    <property type="match status" value="1"/>
</dbReference>
<dbReference type="GO" id="GO:0030001">
    <property type="term" value="P:metal ion transport"/>
    <property type="evidence" value="ECO:0007669"/>
    <property type="project" value="TreeGrafter"/>
</dbReference>
<proteinExistence type="predicted"/>
<feature type="region of interest" description="Disordered" evidence="8">
    <location>
        <begin position="719"/>
        <end position="765"/>
    </location>
</feature>
<feature type="compositionally biased region" description="Basic and acidic residues" evidence="8">
    <location>
        <begin position="1244"/>
        <end position="1267"/>
    </location>
</feature>
<evidence type="ECO:0000256" key="4">
    <source>
        <dbReference type="ARBA" id="ARBA00022989"/>
    </source>
</evidence>
<gene>
    <name evidence="13" type="ORF">D915_004383</name>
</gene>
<keyword evidence="4 9" id="KW-1133">Transmembrane helix</keyword>
<keyword evidence="2" id="KW-0813">Transport</keyword>
<dbReference type="Pfam" id="PF25508">
    <property type="entry name" value="TRPM2"/>
    <property type="match status" value="1"/>
</dbReference>
<dbReference type="Pfam" id="PF00520">
    <property type="entry name" value="Ion_trans"/>
    <property type="match status" value="1"/>
</dbReference>
<feature type="domain" description="Ion transport" evidence="10">
    <location>
        <begin position="789"/>
        <end position="1030"/>
    </location>
</feature>
<evidence type="ECO:0000313" key="13">
    <source>
        <dbReference type="EMBL" id="THD24835.1"/>
    </source>
</evidence>
<feature type="region of interest" description="Disordered" evidence="8">
    <location>
        <begin position="1306"/>
        <end position="1328"/>
    </location>
</feature>
<comment type="subcellular location">
    <subcellularLocation>
        <location evidence="1">Membrane</location>
        <topology evidence="1">Multi-pass membrane protein</topology>
    </subcellularLocation>
</comment>
<evidence type="ECO:0000256" key="7">
    <source>
        <dbReference type="ARBA" id="ARBA00023303"/>
    </source>
</evidence>